<evidence type="ECO:0000259" key="11">
    <source>
        <dbReference type="PROSITE" id="PS50850"/>
    </source>
</evidence>
<feature type="domain" description="Major facilitator superfamily (MFS) profile" evidence="11">
    <location>
        <begin position="56"/>
        <end position="501"/>
    </location>
</feature>
<dbReference type="InterPro" id="IPR050814">
    <property type="entry name" value="Myo-inositol_Transporter"/>
</dbReference>
<keyword evidence="6 10" id="KW-1133">Transmembrane helix</keyword>
<keyword evidence="7 10" id="KW-0472">Membrane</keyword>
<evidence type="ECO:0000256" key="8">
    <source>
        <dbReference type="ARBA" id="ARBA00049119"/>
    </source>
</evidence>
<sequence>MPRLPYSDAENALPGTLEAKSGVEIDDVAGQISKSEYEYAVVVEGEERTTWFVWLLVCCCTISGLLFGYDTGVISGALVNIRGDLGPFELSNEQKEFITSATMLGALLGGLAAAMSDWTGRRPVLGIADVIFVAGAIGQAVSHTVWSMIGCRFLTGVGIGLASCIAPLYIQELSPTLLRGRMVVLNVSMITLGQVVAYGIDAGFANVRSGWRWMVGLGSVPATLQLVLLVYLPESPRVLVRRGNIDAAEKVLSRIYAFASRDQVNLKLKVLHASVKESIVSTSDSTTFCRRFRSMFSNPINRRALVIGCGMQAFQQLCGFNTLMYYSASVFQEIGLNQPTAVGLIISGTNFLFTLFALKYIDIVGRRRIMVFSALGMVFGLTLASIAFHYMTIRTSGNLVAGASYPQGWAIIVLLSMIIFVASYAIGLGNVPWQQGELFSFDVRGIGASLSTATNWAANLLIGSTYLSLMSTITPSGAFGFYAGLCLLGWLFCVLCFPDVSGLSLEEIQRVFKAGYGIKESDKLRRVKREIRERRKAELSR</sequence>
<evidence type="ECO:0000256" key="3">
    <source>
        <dbReference type="ARBA" id="ARBA00022448"/>
    </source>
</evidence>
<feature type="transmembrane region" description="Helical" evidence="10">
    <location>
        <begin position="304"/>
        <end position="328"/>
    </location>
</feature>
<dbReference type="Pfam" id="PF00083">
    <property type="entry name" value="Sugar_tr"/>
    <property type="match status" value="1"/>
</dbReference>
<gene>
    <name evidence="12" type="ORF">M404DRAFT_1008828</name>
</gene>
<feature type="transmembrane region" description="Helical" evidence="10">
    <location>
        <begin position="123"/>
        <end position="141"/>
    </location>
</feature>
<dbReference type="InterPro" id="IPR005829">
    <property type="entry name" value="Sugar_transporter_CS"/>
</dbReference>
<feature type="transmembrane region" description="Helical" evidence="10">
    <location>
        <begin position="479"/>
        <end position="500"/>
    </location>
</feature>
<dbReference type="InterPro" id="IPR003663">
    <property type="entry name" value="Sugar/inositol_transpt"/>
</dbReference>
<comment type="subcellular location">
    <subcellularLocation>
        <location evidence="1">Cell membrane</location>
        <topology evidence="1">Multi-pass membrane protein</topology>
    </subcellularLocation>
</comment>
<feature type="transmembrane region" description="Helical" evidence="10">
    <location>
        <begin position="212"/>
        <end position="232"/>
    </location>
</feature>
<evidence type="ECO:0000256" key="4">
    <source>
        <dbReference type="ARBA" id="ARBA00022475"/>
    </source>
</evidence>
<organism evidence="12 13">
    <name type="scientific">Pisolithus tinctorius Marx 270</name>
    <dbReference type="NCBI Taxonomy" id="870435"/>
    <lineage>
        <taxon>Eukaryota</taxon>
        <taxon>Fungi</taxon>
        <taxon>Dikarya</taxon>
        <taxon>Basidiomycota</taxon>
        <taxon>Agaricomycotina</taxon>
        <taxon>Agaricomycetes</taxon>
        <taxon>Agaricomycetidae</taxon>
        <taxon>Boletales</taxon>
        <taxon>Sclerodermatineae</taxon>
        <taxon>Pisolithaceae</taxon>
        <taxon>Pisolithus</taxon>
    </lineage>
</organism>
<evidence type="ECO:0000313" key="12">
    <source>
        <dbReference type="EMBL" id="KIN93613.1"/>
    </source>
</evidence>
<dbReference type="PROSITE" id="PS00217">
    <property type="entry name" value="SUGAR_TRANSPORT_2"/>
    <property type="match status" value="1"/>
</dbReference>
<dbReference type="GO" id="GO:0005365">
    <property type="term" value="F:myo-inositol transmembrane transporter activity"/>
    <property type="evidence" value="ECO:0007669"/>
    <property type="project" value="UniProtKB-ARBA"/>
</dbReference>
<keyword evidence="5 10" id="KW-0812">Transmembrane</keyword>
<dbReference type="AlphaFoldDB" id="A0A0C3NDE8"/>
<evidence type="ECO:0000256" key="2">
    <source>
        <dbReference type="ARBA" id="ARBA00010992"/>
    </source>
</evidence>
<evidence type="ECO:0000313" key="13">
    <source>
        <dbReference type="Proteomes" id="UP000054217"/>
    </source>
</evidence>
<dbReference type="HOGENOM" id="CLU_001265_30_5_1"/>
<feature type="transmembrane region" description="Helical" evidence="10">
    <location>
        <begin position="340"/>
        <end position="358"/>
    </location>
</feature>
<keyword evidence="13" id="KW-1185">Reference proteome</keyword>
<feature type="transmembrane region" description="Helical" evidence="10">
    <location>
        <begin position="445"/>
        <end position="467"/>
    </location>
</feature>
<keyword evidence="3 9" id="KW-0813">Transport</keyword>
<dbReference type="FunFam" id="1.20.1250.20:FF:000073">
    <property type="entry name" value="MFS myo-inositol transporter, putative"/>
    <property type="match status" value="1"/>
</dbReference>
<keyword evidence="4" id="KW-1003">Cell membrane</keyword>
<dbReference type="NCBIfam" id="TIGR00879">
    <property type="entry name" value="SP"/>
    <property type="match status" value="1"/>
</dbReference>
<dbReference type="OrthoDB" id="6339427at2759"/>
<reference evidence="12 13" key="1">
    <citation type="submission" date="2014-04" db="EMBL/GenBank/DDBJ databases">
        <authorList>
            <consortium name="DOE Joint Genome Institute"/>
            <person name="Kuo A."/>
            <person name="Kohler A."/>
            <person name="Costa M.D."/>
            <person name="Nagy L.G."/>
            <person name="Floudas D."/>
            <person name="Copeland A."/>
            <person name="Barry K.W."/>
            <person name="Cichocki N."/>
            <person name="Veneault-Fourrey C."/>
            <person name="LaButti K."/>
            <person name="Lindquist E.A."/>
            <person name="Lipzen A."/>
            <person name="Lundell T."/>
            <person name="Morin E."/>
            <person name="Murat C."/>
            <person name="Sun H."/>
            <person name="Tunlid A."/>
            <person name="Henrissat B."/>
            <person name="Grigoriev I.V."/>
            <person name="Hibbett D.S."/>
            <person name="Martin F."/>
            <person name="Nordberg H.P."/>
            <person name="Cantor M.N."/>
            <person name="Hua S.X."/>
        </authorList>
    </citation>
    <scope>NUCLEOTIDE SEQUENCE [LARGE SCALE GENOMIC DNA]</scope>
    <source>
        <strain evidence="12 13">Marx 270</strain>
    </source>
</reference>
<feature type="transmembrane region" description="Helical" evidence="10">
    <location>
        <begin position="97"/>
        <end position="116"/>
    </location>
</feature>
<dbReference type="InterPro" id="IPR036259">
    <property type="entry name" value="MFS_trans_sf"/>
</dbReference>
<dbReference type="InterPro" id="IPR020846">
    <property type="entry name" value="MFS_dom"/>
</dbReference>
<dbReference type="InParanoid" id="A0A0C3NDE8"/>
<evidence type="ECO:0000256" key="9">
    <source>
        <dbReference type="RuleBase" id="RU003346"/>
    </source>
</evidence>
<protein>
    <recommendedName>
        <fullName evidence="11">Major facilitator superfamily (MFS) profile domain-containing protein</fullName>
    </recommendedName>
</protein>
<name>A0A0C3NDE8_PISTI</name>
<accession>A0A0C3NDE8</accession>
<evidence type="ECO:0000256" key="5">
    <source>
        <dbReference type="ARBA" id="ARBA00022692"/>
    </source>
</evidence>
<feature type="transmembrane region" description="Helical" evidence="10">
    <location>
        <begin position="182"/>
        <end position="200"/>
    </location>
</feature>
<evidence type="ECO:0000256" key="6">
    <source>
        <dbReference type="ARBA" id="ARBA00022989"/>
    </source>
</evidence>
<evidence type="ECO:0000256" key="10">
    <source>
        <dbReference type="SAM" id="Phobius"/>
    </source>
</evidence>
<feature type="transmembrane region" description="Helical" evidence="10">
    <location>
        <begin position="51"/>
        <end position="69"/>
    </location>
</feature>
<dbReference type="GO" id="GO:0005886">
    <property type="term" value="C:plasma membrane"/>
    <property type="evidence" value="ECO:0007669"/>
    <property type="project" value="UniProtKB-SubCell"/>
</dbReference>
<dbReference type="GO" id="GO:1904679">
    <property type="term" value="P:myo-inositol import across plasma membrane"/>
    <property type="evidence" value="ECO:0007669"/>
    <property type="project" value="UniProtKB-ARBA"/>
</dbReference>
<dbReference type="SUPFAM" id="SSF103473">
    <property type="entry name" value="MFS general substrate transporter"/>
    <property type="match status" value="1"/>
</dbReference>
<feature type="transmembrane region" description="Helical" evidence="10">
    <location>
        <begin position="153"/>
        <end position="170"/>
    </location>
</feature>
<dbReference type="PANTHER" id="PTHR48020">
    <property type="entry name" value="PROTON MYO-INOSITOL COTRANSPORTER"/>
    <property type="match status" value="1"/>
</dbReference>
<dbReference type="FunCoup" id="A0A0C3NDE8">
    <property type="interactions" value="151"/>
</dbReference>
<dbReference type="STRING" id="870435.A0A0C3NDE8"/>
<evidence type="ECO:0000256" key="7">
    <source>
        <dbReference type="ARBA" id="ARBA00023136"/>
    </source>
</evidence>
<dbReference type="PROSITE" id="PS50850">
    <property type="entry name" value="MFS"/>
    <property type="match status" value="1"/>
</dbReference>
<evidence type="ECO:0000256" key="1">
    <source>
        <dbReference type="ARBA" id="ARBA00004651"/>
    </source>
</evidence>
<dbReference type="Gene3D" id="1.20.1250.20">
    <property type="entry name" value="MFS general substrate transporter like domains"/>
    <property type="match status" value="1"/>
</dbReference>
<dbReference type="PROSITE" id="PS00216">
    <property type="entry name" value="SUGAR_TRANSPORT_1"/>
    <property type="match status" value="1"/>
</dbReference>
<dbReference type="PANTHER" id="PTHR48020:SF12">
    <property type="entry name" value="PROTON MYO-INOSITOL COTRANSPORTER"/>
    <property type="match status" value="1"/>
</dbReference>
<comment type="similarity">
    <text evidence="2 9">Belongs to the major facilitator superfamily. Sugar transporter (TC 2.A.1.1) family.</text>
</comment>
<dbReference type="EMBL" id="KN832151">
    <property type="protein sequence ID" value="KIN93613.1"/>
    <property type="molecule type" value="Genomic_DNA"/>
</dbReference>
<feature type="transmembrane region" description="Helical" evidence="10">
    <location>
        <begin position="411"/>
        <end position="433"/>
    </location>
</feature>
<comment type="catalytic activity">
    <reaction evidence="8">
        <text>myo-inositol(out) + H(+)(out) = myo-inositol(in) + H(+)(in)</text>
        <dbReference type="Rhea" id="RHEA:60364"/>
        <dbReference type="ChEBI" id="CHEBI:15378"/>
        <dbReference type="ChEBI" id="CHEBI:17268"/>
    </reaction>
</comment>
<reference evidence="13" key="2">
    <citation type="submission" date="2015-01" db="EMBL/GenBank/DDBJ databases">
        <title>Evolutionary Origins and Diversification of the Mycorrhizal Mutualists.</title>
        <authorList>
            <consortium name="DOE Joint Genome Institute"/>
            <consortium name="Mycorrhizal Genomics Consortium"/>
            <person name="Kohler A."/>
            <person name="Kuo A."/>
            <person name="Nagy L.G."/>
            <person name="Floudas D."/>
            <person name="Copeland A."/>
            <person name="Barry K.W."/>
            <person name="Cichocki N."/>
            <person name="Veneault-Fourrey C."/>
            <person name="LaButti K."/>
            <person name="Lindquist E.A."/>
            <person name="Lipzen A."/>
            <person name="Lundell T."/>
            <person name="Morin E."/>
            <person name="Murat C."/>
            <person name="Riley R."/>
            <person name="Ohm R."/>
            <person name="Sun H."/>
            <person name="Tunlid A."/>
            <person name="Henrissat B."/>
            <person name="Grigoriev I.V."/>
            <person name="Hibbett D.S."/>
            <person name="Martin F."/>
        </authorList>
    </citation>
    <scope>NUCLEOTIDE SEQUENCE [LARGE SCALE GENOMIC DNA]</scope>
    <source>
        <strain evidence="13">Marx 270</strain>
    </source>
</reference>
<dbReference type="Proteomes" id="UP000054217">
    <property type="component" value="Unassembled WGS sequence"/>
</dbReference>
<feature type="transmembrane region" description="Helical" evidence="10">
    <location>
        <begin position="370"/>
        <end position="391"/>
    </location>
</feature>
<proteinExistence type="inferred from homology"/>
<dbReference type="PRINTS" id="PR00171">
    <property type="entry name" value="SUGRTRNSPORT"/>
</dbReference>
<dbReference type="InterPro" id="IPR005828">
    <property type="entry name" value="MFS_sugar_transport-like"/>
</dbReference>